<name>A0A382ZEJ1_9ZZZZ</name>
<sequence length="64" mass="6611">MLLVQPLNSDREPAGAPLAAVDTVGAGVGELIFYITAKEAIIAMHRTPDHLTPCDAAIVGIVEG</sequence>
<dbReference type="Pfam" id="PF03319">
    <property type="entry name" value="EutN_CcmL"/>
    <property type="match status" value="1"/>
</dbReference>
<gene>
    <name evidence="3" type="ORF">METZ01_LOCUS446483</name>
</gene>
<comment type="subcellular location">
    <subcellularLocation>
        <location evidence="1">Bacterial microcompartment</location>
    </subcellularLocation>
</comment>
<dbReference type="InterPro" id="IPR004992">
    <property type="entry name" value="EutN_CcmL"/>
</dbReference>
<organism evidence="3">
    <name type="scientific">marine metagenome</name>
    <dbReference type="NCBI Taxonomy" id="408172"/>
    <lineage>
        <taxon>unclassified sequences</taxon>
        <taxon>metagenomes</taxon>
        <taxon>ecological metagenomes</taxon>
    </lineage>
</organism>
<feature type="non-terminal residue" evidence="3">
    <location>
        <position position="64"/>
    </location>
</feature>
<reference evidence="3" key="1">
    <citation type="submission" date="2018-05" db="EMBL/GenBank/DDBJ databases">
        <authorList>
            <person name="Lanie J.A."/>
            <person name="Ng W.-L."/>
            <person name="Kazmierczak K.M."/>
            <person name="Andrzejewski T.M."/>
            <person name="Davidsen T.M."/>
            <person name="Wayne K.J."/>
            <person name="Tettelin H."/>
            <person name="Glass J.I."/>
            <person name="Rusch D."/>
            <person name="Podicherti R."/>
            <person name="Tsui H.-C.T."/>
            <person name="Winkler M.E."/>
        </authorList>
    </citation>
    <scope>NUCLEOTIDE SEQUENCE</scope>
</reference>
<dbReference type="GO" id="GO:0031469">
    <property type="term" value="C:bacterial microcompartment"/>
    <property type="evidence" value="ECO:0007669"/>
    <property type="project" value="UniProtKB-SubCell"/>
</dbReference>
<keyword evidence="2" id="KW-1283">Bacterial microcompartment</keyword>
<dbReference type="EMBL" id="UINC01183072">
    <property type="protein sequence ID" value="SVD93629.1"/>
    <property type="molecule type" value="Genomic_DNA"/>
</dbReference>
<evidence type="ECO:0000256" key="1">
    <source>
        <dbReference type="ARBA" id="ARBA00024322"/>
    </source>
</evidence>
<protein>
    <recommendedName>
        <fullName evidence="4">Ethanolamine utilization protein EutN</fullName>
    </recommendedName>
</protein>
<dbReference type="PROSITE" id="PS51932">
    <property type="entry name" value="BMV"/>
    <property type="match status" value="1"/>
</dbReference>
<evidence type="ECO:0000256" key="2">
    <source>
        <dbReference type="ARBA" id="ARBA00024446"/>
    </source>
</evidence>
<dbReference type="AlphaFoldDB" id="A0A382ZEJ1"/>
<evidence type="ECO:0008006" key="4">
    <source>
        <dbReference type="Google" id="ProtNLM"/>
    </source>
</evidence>
<dbReference type="SUPFAM" id="SSF159133">
    <property type="entry name" value="EutN/CcmL-like"/>
    <property type="match status" value="1"/>
</dbReference>
<accession>A0A382ZEJ1</accession>
<dbReference type="Gene3D" id="2.40.50.220">
    <property type="entry name" value="EutN/Ccml"/>
    <property type="match status" value="1"/>
</dbReference>
<evidence type="ECO:0000313" key="3">
    <source>
        <dbReference type="EMBL" id="SVD93629.1"/>
    </source>
</evidence>
<proteinExistence type="predicted"/>
<dbReference type="InterPro" id="IPR036677">
    <property type="entry name" value="EutN_CcmL_sf"/>
</dbReference>